<organism evidence="1 2">
    <name type="scientific">Fuerstiella marisgermanici</name>
    <dbReference type="NCBI Taxonomy" id="1891926"/>
    <lineage>
        <taxon>Bacteria</taxon>
        <taxon>Pseudomonadati</taxon>
        <taxon>Planctomycetota</taxon>
        <taxon>Planctomycetia</taxon>
        <taxon>Planctomycetales</taxon>
        <taxon>Planctomycetaceae</taxon>
        <taxon>Fuerstiella</taxon>
    </lineage>
</organism>
<dbReference type="Proteomes" id="UP000187735">
    <property type="component" value="Chromosome"/>
</dbReference>
<dbReference type="RefSeq" id="WP_077023289.1">
    <property type="nucleotide sequence ID" value="NZ_CP017641.1"/>
</dbReference>
<dbReference type="STRING" id="1891926.Fuma_01138"/>
<sequence>MTDVFPEYATVAILEADLQALMVRWARVFQSIPGDIEGVCSISFRKMSVQDRRAIYELARLGLIAAEADCDDQCLYLDSGSSELHSWLMENLERQRAVDAHSSSTYDEGDVQSTSSNGWLRQIDVVKGFGWDEGAHSRKGSMQVKRLCETGHFETNNKKGKGKRISFESVMKYAKNEKIQFTLNLDIA</sequence>
<evidence type="ECO:0000313" key="2">
    <source>
        <dbReference type="Proteomes" id="UP000187735"/>
    </source>
</evidence>
<name>A0A1P8WBU8_9PLAN</name>
<gene>
    <name evidence="1" type="ORF">Fuma_01138</name>
</gene>
<protein>
    <submittedName>
        <fullName evidence="1">Uncharacterized protein</fullName>
    </submittedName>
</protein>
<keyword evidence="2" id="KW-1185">Reference proteome</keyword>
<dbReference type="EMBL" id="CP017641">
    <property type="protein sequence ID" value="APZ91549.1"/>
    <property type="molecule type" value="Genomic_DNA"/>
</dbReference>
<accession>A0A1P8WBU8</accession>
<proteinExistence type="predicted"/>
<evidence type="ECO:0000313" key="1">
    <source>
        <dbReference type="EMBL" id="APZ91549.1"/>
    </source>
</evidence>
<dbReference type="KEGG" id="fmr:Fuma_01138"/>
<dbReference type="AlphaFoldDB" id="A0A1P8WBU8"/>
<reference evidence="1 2" key="1">
    <citation type="journal article" date="2016" name="Front. Microbiol.">
        <title>Fuerstia marisgermanicae gen. nov., sp. nov., an Unusual Member of the Phylum Planctomycetes from the German Wadden Sea.</title>
        <authorList>
            <person name="Kohn T."/>
            <person name="Heuer A."/>
            <person name="Jogler M."/>
            <person name="Vollmers J."/>
            <person name="Boedeker C."/>
            <person name="Bunk B."/>
            <person name="Rast P."/>
            <person name="Borchert D."/>
            <person name="Glockner I."/>
            <person name="Freese H.M."/>
            <person name="Klenk H.P."/>
            <person name="Overmann J."/>
            <person name="Kaster A.K."/>
            <person name="Rohde M."/>
            <person name="Wiegand S."/>
            <person name="Jogler C."/>
        </authorList>
    </citation>
    <scope>NUCLEOTIDE SEQUENCE [LARGE SCALE GENOMIC DNA]</scope>
    <source>
        <strain evidence="1 2">NH11</strain>
    </source>
</reference>